<reference evidence="2 3" key="1">
    <citation type="submission" date="2020-08" db="EMBL/GenBank/DDBJ databases">
        <title>Genomic Encyclopedia of Type Strains, Phase IV (KMG-IV): sequencing the most valuable type-strain genomes for metagenomic binning, comparative biology and taxonomic classification.</title>
        <authorList>
            <person name="Goeker M."/>
        </authorList>
    </citation>
    <scope>NUCLEOTIDE SEQUENCE [LARGE SCALE GENOMIC DNA]</scope>
    <source>
        <strain evidence="2 3">DSM 26723</strain>
    </source>
</reference>
<proteinExistence type="predicted"/>
<gene>
    <name evidence="2" type="ORF">HNQ60_005005</name>
</gene>
<evidence type="ECO:0008006" key="4">
    <source>
        <dbReference type="Google" id="ProtNLM"/>
    </source>
</evidence>
<evidence type="ECO:0000313" key="2">
    <source>
        <dbReference type="EMBL" id="MBB6096114.1"/>
    </source>
</evidence>
<dbReference type="AlphaFoldDB" id="A0A841HU01"/>
<keyword evidence="3" id="KW-1185">Reference proteome</keyword>
<dbReference type="RefSeq" id="WP_184335485.1">
    <property type="nucleotide sequence ID" value="NZ_JACHHZ010000006.1"/>
</dbReference>
<dbReference type="PROSITE" id="PS51257">
    <property type="entry name" value="PROKAR_LIPOPROTEIN"/>
    <property type="match status" value="1"/>
</dbReference>
<dbReference type="EMBL" id="JACHHZ010000006">
    <property type="protein sequence ID" value="MBB6096114.1"/>
    <property type="molecule type" value="Genomic_DNA"/>
</dbReference>
<feature type="compositionally biased region" description="Polar residues" evidence="1">
    <location>
        <begin position="72"/>
        <end position="81"/>
    </location>
</feature>
<organism evidence="2 3">
    <name type="scientific">Povalibacter uvarum</name>
    <dbReference type="NCBI Taxonomy" id="732238"/>
    <lineage>
        <taxon>Bacteria</taxon>
        <taxon>Pseudomonadati</taxon>
        <taxon>Pseudomonadota</taxon>
        <taxon>Gammaproteobacteria</taxon>
        <taxon>Steroidobacterales</taxon>
        <taxon>Steroidobacteraceae</taxon>
        <taxon>Povalibacter</taxon>
    </lineage>
</organism>
<comment type="caution">
    <text evidence="2">The sequence shown here is derived from an EMBL/GenBank/DDBJ whole genome shotgun (WGS) entry which is preliminary data.</text>
</comment>
<evidence type="ECO:0000256" key="1">
    <source>
        <dbReference type="SAM" id="MobiDB-lite"/>
    </source>
</evidence>
<dbReference type="Proteomes" id="UP000588068">
    <property type="component" value="Unassembled WGS sequence"/>
</dbReference>
<protein>
    <recommendedName>
        <fullName evidence="4">Lipoprotein</fullName>
    </recommendedName>
</protein>
<name>A0A841HU01_9GAMM</name>
<accession>A0A841HU01</accession>
<feature type="region of interest" description="Disordered" evidence="1">
    <location>
        <begin position="61"/>
        <end position="81"/>
    </location>
</feature>
<evidence type="ECO:0000313" key="3">
    <source>
        <dbReference type="Proteomes" id="UP000588068"/>
    </source>
</evidence>
<sequence>MIRGIVIAACVVAMSACTTVKLNHDNTNSITHGADEDSQALANRACGKASEQRAVIVSTVNKDPSLPPGTGRQVTTFRCAS</sequence>